<dbReference type="Pfam" id="PF04055">
    <property type="entry name" value="Radical_SAM"/>
    <property type="match status" value="1"/>
</dbReference>
<evidence type="ECO:0000313" key="10">
    <source>
        <dbReference type="EMBL" id="PIP63186.1"/>
    </source>
</evidence>
<feature type="domain" description="MTTase N-terminal" evidence="8">
    <location>
        <begin position="4"/>
        <end position="115"/>
    </location>
</feature>
<dbReference type="SMART" id="SM00729">
    <property type="entry name" value="Elp3"/>
    <property type="match status" value="1"/>
</dbReference>
<keyword evidence="2" id="KW-0004">4Fe-4S</keyword>
<dbReference type="InterPro" id="IPR058240">
    <property type="entry name" value="rSAM_sf"/>
</dbReference>
<evidence type="ECO:0000256" key="1">
    <source>
        <dbReference type="ARBA" id="ARBA00001966"/>
    </source>
</evidence>
<dbReference type="PROSITE" id="PS51449">
    <property type="entry name" value="MTTASE_N"/>
    <property type="match status" value="1"/>
</dbReference>
<keyword evidence="3" id="KW-0808">Transferase</keyword>
<dbReference type="PANTHER" id="PTHR11918">
    <property type="entry name" value="RADICAL SAM PROTEINS"/>
    <property type="match status" value="1"/>
</dbReference>
<dbReference type="GO" id="GO:0035598">
    <property type="term" value="F:tRNA (N(6)-L-threonylcarbamoyladenosine(37)-C(2))-methylthiotransferase activity"/>
    <property type="evidence" value="ECO:0007669"/>
    <property type="project" value="TreeGrafter"/>
</dbReference>
<name>A0A2H0BZQ4_9BACT</name>
<evidence type="ECO:0000256" key="5">
    <source>
        <dbReference type="ARBA" id="ARBA00022723"/>
    </source>
</evidence>
<dbReference type="GO" id="GO:0046872">
    <property type="term" value="F:metal ion binding"/>
    <property type="evidence" value="ECO:0007669"/>
    <property type="project" value="UniProtKB-KW"/>
</dbReference>
<evidence type="ECO:0000313" key="11">
    <source>
        <dbReference type="Proteomes" id="UP000229699"/>
    </source>
</evidence>
<proteinExistence type="predicted"/>
<keyword evidence="7" id="KW-0411">Iron-sulfur</keyword>
<dbReference type="Gene3D" id="3.40.50.12160">
    <property type="entry name" value="Methylthiotransferase, N-terminal domain"/>
    <property type="match status" value="1"/>
</dbReference>
<feature type="domain" description="Radical SAM core" evidence="9">
    <location>
        <begin position="133"/>
        <end position="366"/>
    </location>
</feature>
<dbReference type="SFLD" id="SFLDG01082">
    <property type="entry name" value="B12-binding_domain_containing"/>
    <property type="match status" value="1"/>
</dbReference>
<dbReference type="InterPro" id="IPR013848">
    <property type="entry name" value="Methylthiotransferase_N"/>
</dbReference>
<dbReference type="PROSITE" id="PS51918">
    <property type="entry name" value="RADICAL_SAM"/>
    <property type="match status" value="1"/>
</dbReference>
<comment type="caution">
    <text evidence="10">The sequence shown here is derived from an EMBL/GenBank/DDBJ whole genome shotgun (WGS) entry which is preliminary data.</text>
</comment>
<dbReference type="PANTHER" id="PTHR11918:SF45">
    <property type="entry name" value="THREONYLCARBAMOYLADENOSINE TRNA METHYLTHIOTRANSFERASE"/>
    <property type="match status" value="1"/>
</dbReference>
<keyword evidence="4" id="KW-0949">S-adenosyl-L-methionine</keyword>
<dbReference type="InterPro" id="IPR020612">
    <property type="entry name" value="Methylthiotransferase_CS"/>
</dbReference>
<evidence type="ECO:0000256" key="4">
    <source>
        <dbReference type="ARBA" id="ARBA00022691"/>
    </source>
</evidence>
<keyword evidence="6" id="KW-0408">Iron</keyword>
<dbReference type="Gene3D" id="3.80.30.20">
    <property type="entry name" value="tm_1862 like domain"/>
    <property type="match status" value="1"/>
</dbReference>
<dbReference type="InterPro" id="IPR007197">
    <property type="entry name" value="rSAM"/>
</dbReference>
<sequence length="430" mass="49492">MKNATFYCYSFGCRVNQAEKEVIDHEMQNQGFILNQHNQDVSIINTCAVTHKAEREAKQLIYKLKRDNPEGQIVVTGCSATYWKKNDLLKNLPIDLVVDNINKEFLVKLIQNRLSGQASSNLGGQNKIGMDKYLNSGRALIKIQDGCQRFCSYCIVPYLRGTPKSKRIKNLELRIKNLGQEIKEVIFTAINTEAFGFDTGEKLITLIDRTIEVTKIPRISFGSIHPWSLNDEFLNYYKKILPLKRLVNFFHVPIQSGSNKILNLMKRGYTREEIMEKLQSIKRLNKFALIATDIIVGFLDETDKDFQETYDFLEKSPISKFHIFRFSKRNNTAAHYMSKNLEEPSSAIKMKRAKILADLGKKKHEAFLKKNVGRTSSVLFLNNKFGDYQEALLDNQIPIYIGPDKPIQPAQLYEAKILEYKKGRLFGKIV</sequence>
<dbReference type="SFLD" id="SFLDS00029">
    <property type="entry name" value="Radical_SAM"/>
    <property type="match status" value="1"/>
</dbReference>
<dbReference type="InterPro" id="IPR005839">
    <property type="entry name" value="Methylthiotransferase"/>
</dbReference>
<accession>A0A2H0BZQ4</accession>
<dbReference type="CDD" id="cd01335">
    <property type="entry name" value="Radical_SAM"/>
    <property type="match status" value="1"/>
</dbReference>
<dbReference type="InterPro" id="IPR023404">
    <property type="entry name" value="rSAM_horseshoe"/>
</dbReference>
<keyword evidence="5" id="KW-0479">Metal-binding</keyword>
<dbReference type="EMBL" id="PCTC01000084">
    <property type="protein sequence ID" value="PIP63186.1"/>
    <property type="molecule type" value="Genomic_DNA"/>
</dbReference>
<dbReference type="Proteomes" id="UP000229699">
    <property type="component" value="Unassembled WGS sequence"/>
</dbReference>
<evidence type="ECO:0000256" key="2">
    <source>
        <dbReference type="ARBA" id="ARBA00022485"/>
    </source>
</evidence>
<dbReference type="GO" id="GO:0051539">
    <property type="term" value="F:4 iron, 4 sulfur cluster binding"/>
    <property type="evidence" value="ECO:0007669"/>
    <property type="project" value="UniProtKB-KW"/>
</dbReference>
<dbReference type="SUPFAM" id="SSF102114">
    <property type="entry name" value="Radical SAM enzymes"/>
    <property type="match status" value="1"/>
</dbReference>
<evidence type="ECO:0000256" key="7">
    <source>
        <dbReference type="ARBA" id="ARBA00023014"/>
    </source>
</evidence>
<dbReference type="InterPro" id="IPR006638">
    <property type="entry name" value="Elp3/MiaA/NifB-like_rSAM"/>
</dbReference>
<dbReference type="AlphaFoldDB" id="A0A2H0BZQ4"/>
<evidence type="ECO:0000256" key="3">
    <source>
        <dbReference type="ARBA" id="ARBA00022679"/>
    </source>
</evidence>
<comment type="cofactor">
    <cofactor evidence="1">
        <name>[4Fe-4S] cluster</name>
        <dbReference type="ChEBI" id="CHEBI:49883"/>
    </cofactor>
</comment>
<evidence type="ECO:0000259" key="8">
    <source>
        <dbReference type="PROSITE" id="PS51449"/>
    </source>
</evidence>
<protein>
    <submittedName>
        <fullName evidence="10">Uncharacterized protein</fullName>
    </submittedName>
</protein>
<dbReference type="InterPro" id="IPR038135">
    <property type="entry name" value="Methylthiotransferase_N_sf"/>
</dbReference>
<evidence type="ECO:0000256" key="6">
    <source>
        <dbReference type="ARBA" id="ARBA00023004"/>
    </source>
</evidence>
<gene>
    <name evidence="10" type="ORF">COW97_03830</name>
</gene>
<dbReference type="PROSITE" id="PS01278">
    <property type="entry name" value="MTTASE_RADICAL"/>
    <property type="match status" value="1"/>
</dbReference>
<dbReference type="NCBIfam" id="TIGR00089">
    <property type="entry name" value="MiaB/RimO family radical SAM methylthiotransferase"/>
    <property type="match status" value="1"/>
</dbReference>
<evidence type="ECO:0000259" key="9">
    <source>
        <dbReference type="PROSITE" id="PS51918"/>
    </source>
</evidence>
<organism evidence="10 11">
    <name type="scientific">Candidatus Roizmanbacteria bacterium CG22_combo_CG10-13_8_21_14_all_34_12</name>
    <dbReference type="NCBI Taxonomy" id="1974860"/>
    <lineage>
        <taxon>Bacteria</taxon>
        <taxon>Candidatus Roizmaniibacteriota</taxon>
    </lineage>
</organism>
<dbReference type="Pfam" id="PF00919">
    <property type="entry name" value="UPF0004"/>
    <property type="match status" value="1"/>
</dbReference>
<reference evidence="10 11" key="1">
    <citation type="submission" date="2017-09" db="EMBL/GenBank/DDBJ databases">
        <title>Depth-based differentiation of microbial function through sediment-hosted aquifers and enrichment of novel symbionts in the deep terrestrial subsurface.</title>
        <authorList>
            <person name="Probst A.J."/>
            <person name="Ladd B."/>
            <person name="Jarett J.K."/>
            <person name="Geller-Mcgrath D.E."/>
            <person name="Sieber C.M."/>
            <person name="Emerson J.B."/>
            <person name="Anantharaman K."/>
            <person name="Thomas B.C."/>
            <person name="Malmstrom R."/>
            <person name="Stieglmeier M."/>
            <person name="Klingl A."/>
            <person name="Woyke T."/>
            <person name="Ryan C.M."/>
            <person name="Banfield J.F."/>
        </authorList>
    </citation>
    <scope>NUCLEOTIDE SEQUENCE [LARGE SCALE GENOMIC DNA]</scope>
    <source>
        <strain evidence="10">CG22_combo_CG10-13_8_21_14_all_34_12</strain>
    </source>
</reference>